<evidence type="ECO:0000313" key="3">
    <source>
        <dbReference type="EMBL" id="AYN67650.1"/>
    </source>
</evidence>
<dbReference type="OrthoDB" id="2962330at2"/>
<reference evidence="3 4" key="1">
    <citation type="submission" date="2018-08" db="EMBL/GenBank/DDBJ databases">
        <title>The reduced genetic potential of extracellular carbohydrate catabolism in Euzebyella marina RN62, a Flavobacteriia bacterium isolated from the hadal water.</title>
        <authorList>
            <person name="Xue C."/>
        </authorList>
    </citation>
    <scope>NUCLEOTIDE SEQUENCE [LARGE SCALE GENOMIC DNA]</scope>
    <source>
        <strain evidence="3 4">RN62</strain>
    </source>
</reference>
<dbReference type="EMBL" id="CP032050">
    <property type="protein sequence ID" value="AYN67650.1"/>
    <property type="molecule type" value="Genomic_DNA"/>
</dbReference>
<dbReference type="SUPFAM" id="SSF52172">
    <property type="entry name" value="CheY-like"/>
    <property type="match status" value="1"/>
</dbReference>
<accession>A0A3G2L5X1</accession>
<evidence type="ECO:0000259" key="1">
    <source>
        <dbReference type="SMART" id="SM00448"/>
    </source>
</evidence>
<protein>
    <submittedName>
        <fullName evidence="3">DNA-binding response regulator</fullName>
    </submittedName>
</protein>
<feature type="domain" description="HTH LytTR-type" evidence="2">
    <location>
        <begin position="133"/>
        <end position="223"/>
    </location>
</feature>
<dbReference type="CDD" id="cd00156">
    <property type="entry name" value="REC"/>
    <property type="match status" value="1"/>
</dbReference>
<dbReference type="RefSeq" id="WP_121848666.1">
    <property type="nucleotide sequence ID" value="NZ_CP032050.1"/>
</dbReference>
<gene>
    <name evidence="3" type="ORF">D1013_09860</name>
</gene>
<dbReference type="SMART" id="SM00850">
    <property type="entry name" value="LytTR"/>
    <property type="match status" value="1"/>
</dbReference>
<dbReference type="InterPro" id="IPR001789">
    <property type="entry name" value="Sig_transdc_resp-reg_receiver"/>
</dbReference>
<dbReference type="KEGG" id="emar:D1013_09860"/>
<dbReference type="GO" id="GO:0000156">
    <property type="term" value="F:phosphorelay response regulator activity"/>
    <property type="evidence" value="ECO:0007669"/>
    <property type="project" value="InterPro"/>
</dbReference>
<dbReference type="Pfam" id="PF04397">
    <property type="entry name" value="LytTR"/>
    <property type="match status" value="1"/>
</dbReference>
<evidence type="ECO:0000259" key="2">
    <source>
        <dbReference type="SMART" id="SM00850"/>
    </source>
</evidence>
<dbReference type="InterPro" id="IPR007492">
    <property type="entry name" value="LytTR_DNA-bd_dom"/>
</dbReference>
<dbReference type="Gene3D" id="3.40.50.2300">
    <property type="match status" value="1"/>
</dbReference>
<feature type="domain" description="Response regulatory" evidence="1">
    <location>
        <begin position="1"/>
        <end position="110"/>
    </location>
</feature>
<dbReference type="AlphaFoldDB" id="A0A3G2L5X1"/>
<organism evidence="3 4">
    <name type="scientific">Euzebyella marina</name>
    <dbReference type="NCBI Taxonomy" id="1761453"/>
    <lineage>
        <taxon>Bacteria</taxon>
        <taxon>Pseudomonadati</taxon>
        <taxon>Bacteroidota</taxon>
        <taxon>Flavobacteriia</taxon>
        <taxon>Flavobacteriales</taxon>
        <taxon>Flavobacteriaceae</taxon>
        <taxon>Euzebyella</taxon>
    </lineage>
</organism>
<dbReference type="Pfam" id="PF00072">
    <property type="entry name" value="Response_reg"/>
    <property type="match status" value="1"/>
</dbReference>
<dbReference type="Gene3D" id="2.40.50.1020">
    <property type="entry name" value="LytTr DNA-binding domain"/>
    <property type="match status" value="1"/>
</dbReference>
<keyword evidence="4" id="KW-1185">Reference proteome</keyword>
<evidence type="ECO:0000313" key="4">
    <source>
        <dbReference type="Proteomes" id="UP000276309"/>
    </source>
</evidence>
<dbReference type="InterPro" id="IPR046947">
    <property type="entry name" value="LytR-like"/>
</dbReference>
<sequence length="226" mass="26010">MKCLIVDDDPLICDLLEHFCSKIDDINGVTTAMSGFETVSQINGSTFDLIILDFNLPDLTGKEILNIVEPSTAVIMVTSHKDFASDSYAYDNIVDYLVKPVDFARFFRGFQKAQSFLNQNPDKKSRLFIKEGNRLVKIKLEDVKYFKSEANYISVVMENQKILTLMTLKELEPKLPSFFQKVHRSFIINLNKIDTIDNKSLEIGRDHIPISQRYEKDLFNKIDLLN</sequence>
<dbReference type="GO" id="GO:0003677">
    <property type="term" value="F:DNA binding"/>
    <property type="evidence" value="ECO:0007669"/>
    <property type="project" value="UniProtKB-KW"/>
</dbReference>
<dbReference type="Proteomes" id="UP000276309">
    <property type="component" value="Chromosome"/>
</dbReference>
<dbReference type="PANTHER" id="PTHR37299">
    <property type="entry name" value="TRANSCRIPTIONAL REGULATOR-RELATED"/>
    <property type="match status" value="1"/>
</dbReference>
<name>A0A3G2L5X1_9FLAO</name>
<dbReference type="SMART" id="SM00448">
    <property type="entry name" value="REC"/>
    <property type="match status" value="1"/>
</dbReference>
<proteinExistence type="predicted"/>
<dbReference type="PANTHER" id="PTHR37299:SF1">
    <property type="entry name" value="STAGE 0 SPORULATION PROTEIN A HOMOLOG"/>
    <property type="match status" value="1"/>
</dbReference>
<dbReference type="InterPro" id="IPR011006">
    <property type="entry name" value="CheY-like_superfamily"/>
</dbReference>
<keyword evidence="3" id="KW-0238">DNA-binding</keyword>